<reference evidence="3 4" key="1">
    <citation type="submission" date="2016-10" db="EMBL/GenBank/DDBJ databases">
        <authorList>
            <person name="de Groot N.N."/>
        </authorList>
    </citation>
    <scope>NUCLEOTIDE SEQUENCE [LARGE SCALE GENOMIC DNA]</scope>
    <source>
        <strain evidence="3 4">DSM 21039</strain>
    </source>
</reference>
<dbReference type="OrthoDB" id="9814002at2"/>
<dbReference type="EMBL" id="FOBB01000004">
    <property type="protein sequence ID" value="SEM45837.1"/>
    <property type="molecule type" value="Genomic_DNA"/>
</dbReference>
<organism evidence="3 4">
    <name type="scientific">Chitinophaga rupis</name>
    <dbReference type="NCBI Taxonomy" id="573321"/>
    <lineage>
        <taxon>Bacteria</taxon>
        <taxon>Pseudomonadati</taxon>
        <taxon>Bacteroidota</taxon>
        <taxon>Chitinophagia</taxon>
        <taxon>Chitinophagales</taxon>
        <taxon>Chitinophagaceae</taxon>
        <taxon>Chitinophaga</taxon>
    </lineage>
</organism>
<accession>A0A1H7YKN2</accession>
<sequence>MDAITAYVAKSILASGLLFGYYCLALRNKKFNVYNRFYLLASIVLSLVLPLLKFTWLAVQATPNTAAGQVFILIGAPNKAQVPVHFSPVWLAYAAASIISLALCIILTLEIAWIYRMKKKHGGIRVQGVNLIEVTVKQAPFSFLNNLFWKKGISLQQPEGEKIFRHELAHIQQRHTYDKLFAQAVTCIFWMNPFYWLIQKELGMIHEFIADAASIEDGDVDAFARMLLQSHNGGRYLSPEHQFFHSPIKRRLIMLTTSAKTSYSYARRVLALPVAAIIAVLFSVIVGNAQTVDPKLQPLGSIKPDNAKIERNPADSTITISVPYKDKSGKLKKRIFKMKYMPGAHDEGEMRIMSDSLVQKSST</sequence>
<dbReference type="Pfam" id="PF05569">
    <property type="entry name" value="Peptidase_M56"/>
    <property type="match status" value="1"/>
</dbReference>
<dbReference type="InterPro" id="IPR052173">
    <property type="entry name" value="Beta-lactam_resp_regulator"/>
</dbReference>
<feature type="transmembrane region" description="Helical" evidence="1">
    <location>
        <begin position="270"/>
        <end position="289"/>
    </location>
</feature>
<gene>
    <name evidence="3" type="ORF">SAMN04488505_104458</name>
</gene>
<keyword evidence="1" id="KW-1133">Transmembrane helix</keyword>
<dbReference type="PANTHER" id="PTHR34978">
    <property type="entry name" value="POSSIBLE SENSOR-TRANSDUCER PROTEIN BLAR"/>
    <property type="match status" value="1"/>
</dbReference>
<dbReference type="RefSeq" id="WP_089915525.1">
    <property type="nucleotide sequence ID" value="NZ_FOBB01000004.1"/>
</dbReference>
<evidence type="ECO:0000256" key="1">
    <source>
        <dbReference type="SAM" id="Phobius"/>
    </source>
</evidence>
<proteinExistence type="predicted"/>
<keyword evidence="4" id="KW-1185">Reference proteome</keyword>
<dbReference type="STRING" id="573321.SAMN04488505_104458"/>
<evidence type="ECO:0000313" key="3">
    <source>
        <dbReference type="EMBL" id="SEM45837.1"/>
    </source>
</evidence>
<name>A0A1H7YKN2_9BACT</name>
<evidence type="ECO:0000313" key="4">
    <source>
        <dbReference type="Proteomes" id="UP000198984"/>
    </source>
</evidence>
<feature type="transmembrane region" description="Helical" evidence="1">
    <location>
        <begin position="37"/>
        <end position="59"/>
    </location>
</feature>
<evidence type="ECO:0000259" key="2">
    <source>
        <dbReference type="Pfam" id="PF05569"/>
    </source>
</evidence>
<dbReference type="PANTHER" id="PTHR34978:SF3">
    <property type="entry name" value="SLR0241 PROTEIN"/>
    <property type="match status" value="1"/>
</dbReference>
<feature type="domain" description="Peptidase M56" evidence="2">
    <location>
        <begin position="155"/>
        <end position="255"/>
    </location>
</feature>
<dbReference type="Proteomes" id="UP000198984">
    <property type="component" value="Unassembled WGS sequence"/>
</dbReference>
<keyword evidence="1" id="KW-0472">Membrane</keyword>
<feature type="transmembrane region" description="Helical" evidence="1">
    <location>
        <begin position="6"/>
        <end position="25"/>
    </location>
</feature>
<dbReference type="AlphaFoldDB" id="A0A1H7YKN2"/>
<dbReference type="InterPro" id="IPR008756">
    <property type="entry name" value="Peptidase_M56"/>
</dbReference>
<keyword evidence="1" id="KW-0812">Transmembrane</keyword>
<feature type="transmembrane region" description="Helical" evidence="1">
    <location>
        <begin position="90"/>
        <end position="115"/>
    </location>
</feature>
<protein>
    <submittedName>
        <fullName evidence="3">Signal transducer regulating beta-lactamase production, contains metallopeptidase domain</fullName>
    </submittedName>
</protein>